<dbReference type="InterPro" id="IPR029062">
    <property type="entry name" value="Class_I_gatase-like"/>
</dbReference>
<accession>A0A084ALW0</accession>
<dbReference type="InterPro" id="IPR017926">
    <property type="entry name" value="GATASE"/>
</dbReference>
<dbReference type="InterPro" id="IPR044992">
    <property type="entry name" value="ChyE-like"/>
</dbReference>
<proteinExistence type="predicted"/>
<dbReference type="PANTHER" id="PTHR42695">
    <property type="entry name" value="GLUTAMINE AMIDOTRANSFERASE YLR126C-RELATED"/>
    <property type="match status" value="1"/>
</dbReference>
<evidence type="ECO:0000313" key="2">
    <source>
        <dbReference type="EMBL" id="KEY66289.1"/>
    </source>
</evidence>
<evidence type="ECO:0000259" key="1">
    <source>
        <dbReference type="Pfam" id="PF00117"/>
    </source>
</evidence>
<dbReference type="EMBL" id="KL648661">
    <property type="protein sequence ID" value="KEY66289.1"/>
    <property type="molecule type" value="Genomic_DNA"/>
</dbReference>
<protein>
    <recommendedName>
        <fullName evidence="1">Glutamine amidotransferase domain-containing protein</fullName>
    </recommendedName>
</protein>
<dbReference type="Gene3D" id="3.40.50.880">
    <property type="match status" value="1"/>
</dbReference>
<reference evidence="2 3" key="1">
    <citation type="journal article" date="2014" name="BMC Genomics">
        <title>Comparative genome sequencing reveals chemotype-specific gene clusters in the toxigenic black mold Stachybotrys.</title>
        <authorList>
            <person name="Semeiks J."/>
            <person name="Borek D."/>
            <person name="Otwinowski Z."/>
            <person name="Grishin N.V."/>
        </authorList>
    </citation>
    <scope>NUCLEOTIDE SEQUENCE [LARGE SCALE GENOMIC DNA]</scope>
    <source>
        <strain evidence="3">CBS 109288 / IBT 7711</strain>
    </source>
</reference>
<dbReference type="HOGENOM" id="CLU_054974_0_2_1"/>
<name>A0A084ALW0_STACB</name>
<dbReference type="Pfam" id="PF00117">
    <property type="entry name" value="GATase"/>
    <property type="match status" value="1"/>
</dbReference>
<dbReference type="OrthoDB" id="92161at2759"/>
<organism evidence="2 3">
    <name type="scientific">Stachybotrys chartarum (strain CBS 109288 / IBT 7711)</name>
    <name type="common">Toxic black mold</name>
    <name type="synonym">Stilbospora chartarum</name>
    <dbReference type="NCBI Taxonomy" id="1280523"/>
    <lineage>
        <taxon>Eukaryota</taxon>
        <taxon>Fungi</taxon>
        <taxon>Dikarya</taxon>
        <taxon>Ascomycota</taxon>
        <taxon>Pezizomycotina</taxon>
        <taxon>Sordariomycetes</taxon>
        <taxon>Hypocreomycetidae</taxon>
        <taxon>Hypocreales</taxon>
        <taxon>Stachybotryaceae</taxon>
        <taxon>Stachybotrys</taxon>
    </lineage>
</organism>
<gene>
    <name evidence="2" type="ORF">S7711_02752</name>
</gene>
<dbReference type="PROSITE" id="PS51273">
    <property type="entry name" value="GATASE_TYPE_1"/>
    <property type="match status" value="1"/>
</dbReference>
<dbReference type="GO" id="GO:0005829">
    <property type="term" value="C:cytosol"/>
    <property type="evidence" value="ECO:0007669"/>
    <property type="project" value="TreeGrafter"/>
</dbReference>
<dbReference type="GO" id="GO:0005634">
    <property type="term" value="C:nucleus"/>
    <property type="evidence" value="ECO:0007669"/>
    <property type="project" value="TreeGrafter"/>
</dbReference>
<dbReference type="SUPFAM" id="SSF52317">
    <property type="entry name" value="Class I glutamine amidotransferase-like"/>
    <property type="match status" value="1"/>
</dbReference>
<sequence length="258" mass="27835">MSTTTPRQPLRLAILETDTPQPQTNASYGGYGGVFTALLTAAAGSALALADQLSITAYHVVDAGPDAYPSLDDVDALLITGSRHSAFHDDAWIQELVRYTRKAVDSDRVKVVGVCFGHQIVGRAMDAPVGRNPKGWEVAVTDFDLTAKGKEVFQLGDGEDKLRLQQMHADIVQSVPSGATLLGSNAVCDVQGFYAPGRYLTVQGHPEFNEEIITEILKNRHAAGIFPDDVFTDAITRAPIRHDGVAVGRAFLRFFLKG</sequence>
<keyword evidence="3" id="KW-1185">Reference proteome</keyword>
<dbReference type="AlphaFoldDB" id="A0A084ALW0"/>
<dbReference type="CDD" id="cd01741">
    <property type="entry name" value="GATase1_1"/>
    <property type="match status" value="1"/>
</dbReference>
<evidence type="ECO:0000313" key="3">
    <source>
        <dbReference type="Proteomes" id="UP000028045"/>
    </source>
</evidence>
<dbReference type="Proteomes" id="UP000028045">
    <property type="component" value="Unassembled WGS sequence"/>
</dbReference>
<dbReference type="PANTHER" id="PTHR42695:SF5">
    <property type="entry name" value="GLUTAMINE AMIDOTRANSFERASE YLR126C-RELATED"/>
    <property type="match status" value="1"/>
</dbReference>
<feature type="domain" description="Glutamine amidotransferase" evidence="1">
    <location>
        <begin position="73"/>
        <end position="217"/>
    </location>
</feature>